<dbReference type="Gene3D" id="3.40.50.450">
    <property type="match status" value="1"/>
</dbReference>
<evidence type="ECO:0000313" key="3">
    <source>
        <dbReference type="EMBL" id="GAA1623911.1"/>
    </source>
</evidence>
<dbReference type="EMBL" id="BAAAMU010000011">
    <property type="protein sequence ID" value="GAA1623911.1"/>
    <property type="molecule type" value="Genomic_DNA"/>
</dbReference>
<name>A0ABN2EZI5_9ACTN</name>
<proteinExistence type="inferred from homology"/>
<dbReference type="NCBIfam" id="TIGR00732">
    <property type="entry name" value="dprA"/>
    <property type="match status" value="1"/>
</dbReference>
<dbReference type="Pfam" id="PF02481">
    <property type="entry name" value="DNA_processg_A"/>
    <property type="match status" value="1"/>
</dbReference>
<keyword evidence="4" id="KW-1185">Reference proteome</keyword>
<dbReference type="InterPro" id="IPR057666">
    <property type="entry name" value="DrpA_SLOG"/>
</dbReference>
<organism evidence="3 4">
    <name type="scientific">Nonomuraea maheshkhaliensis</name>
    <dbReference type="NCBI Taxonomy" id="419590"/>
    <lineage>
        <taxon>Bacteria</taxon>
        <taxon>Bacillati</taxon>
        <taxon>Actinomycetota</taxon>
        <taxon>Actinomycetes</taxon>
        <taxon>Streptosporangiales</taxon>
        <taxon>Streptosporangiaceae</taxon>
        <taxon>Nonomuraea</taxon>
    </lineage>
</organism>
<evidence type="ECO:0000259" key="2">
    <source>
        <dbReference type="Pfam" id="PF02481"/>
    </source>
</evidence>
<comment type="caution">
    <text evidence="3">The sequence shown here is derived from an EMBL/GenBank/DDBJ whole genome shotgun (WGS) entry which is preliminary data.</text>
</comment>
<dbReference type="PANTHER" id="PTHR43022:SF1">
    <property type="entry name" value="PROTEIN SMF"/>
    <property type="match status" value="1"/>
</dbReference>
<dbReference type="InterPro" id="IPR003488">
    <property type="entry name" value="DprA"/>
</dbReference>
<accession>A0ABN2EZI5</accession>
<dbReference type="RefSeq" id="WP_346103494.1">
    <property type="nucleotide sequence ID" value="NZ_BAAAMU010000011.1"/>
</dbReference>
<protein>
    <submittedName>
        <fullName evidence="3">DNA-processing protein DprA</fullName>
    </submittedName>
</protein>
<dbReference type="Proteomes" id="UP001500064">
    <property type="component" value="Unassembled WGS sequence"/>
</dbReference>
<reference evidence="3 4" key="1">
    <citation type="journal article" date="2019" name="Int. J. Syst. Evol. Microbiol.">
        <title>The Global Catalogue of Microorganisms (GCM) 10K type strain sequencing project: providing services to taxonomists for standard genome sequencing and annotation.</title>
        <authorList>
            <consortium name="The Broad Institute Genomics Platform"/>
            <consortium name="The Broad Institute Genome Sequencing Center for Infectious Disease"/>
            <person name="Wu L."/>
            <person name="Ma J."/>
        </authorList>
    </citation>
    <scope>NUCLEOTIDE SEQUENCE [LARGE SCALE GENOMIC DNA]</scope>
    <source>
        <strain evidence="3 4">JCM 13929</strain>
    </source>
</reference>
<gene>
    <name evidence="3" type="primary">dprA_1</name>
    <name evidence="3" type="ORF">GCM10009733_020690</name>
</gene>
<dbReference type="PANTHER" id="PTHR43022">
    <property type="entry name" value="PROTEIN SMF"/>
    <property type="match status" value="1"/>
</dbReference>
<sequence length="303" mass="32110">MSQEHHDLLARLILLRISTPGDTGMGQLVHRLTPTGVVEALRSGDNLDAFRPEGKPTADWAQACQRWRTALAKANPEADLEAGQKLEADLVIPGDPDWPAQMNDLGAAAPHALWVRGEANVAPAFDRSIAIVGARAATPYGVQVAFNFAGHLGSNGWNTISGGARGIDYSAHRGALAAGGPTIAVLASGVDITYPSGHRRLFQAIMAHGALVSEAPIGVRPARHRFLSRNRIVAVSRATVVVEAALHSGTMNTARHAHDLGRLLAAVPGLVTSEQSRGCHRLMSRGHARCVSAPRELLDLLQP</sequence>
<dbReference type="SUPFAM" id="SSF102405">
    <property type="entry name" value="MCP/YpsA-like"/>
    <property type="match status" value="1"/>
</dbReference>
<feature type="domain" description="Smf/DprA SLOG" evidence="2">
    <location>
        <begin position="90"/>
        <end position="301"/>
    </location>
</feature>
<evidence type="ECO:0000256" key="1">
    <source>
        <dbReference type="ARBA" id="ARBA00006525"/>
    </source>
</evidence>
<evidence type="ECO:0000313" key="4">
    <source>
        <dbReference type="Proteomes" id="UP001500064"/>
    </source>
</evidence>
<comment type="similarity">
    <text evidence="1">Belongs to the DprA/Smf family.</text>
</comment>